<dbReference type="NCBIfam" id="TIGR02403">
    <property type="entry name" value="trehalose_treC"/>
    <property type="match status" value="1"/>
</dbReference>
<accession>A0ABY9XI25</accession>
<organism evidence="4 5">
    <name type="scientific">Xenorhabdus griffiniae</name>
    <dbReference type="NCBI Taxonomy" id="351672"/>
    <lineage>
        <taxon>Bacteria</taxon>
        <taxon>Pseudomonadati</taxon>
        <taxon>Pseudomonadota</taxon>
        <taxon>Gammaproteobacteria</taxon>
        <taxon>Enterobacterales</taxon>
        <taxon>Morganellaceae</taxon>
        <taxon>Xenorhabdus</taxon>
    </lineage>
</organism>
<evidence type="ECO:0000313" key="4">
    <source>
        <dbReference type="EMBL" id="WNH02268.1"/>
    </source>
</evidence>
<gene>
    <name evidence="4" type="primary">treC</name>
    <name evidence="4" type="ORF">QL112_000520</name>
</gene>
<evidence type="ECO:0000256" key="1">
    <source>
        <dbReference type="ARBA" id="ARBA00008061"/>
    </source>
</evidence>
<comment type="similarity">
    <text evidence="1">Belongs to the glycosyl hydrolase 13 family.</text>
</comment>
<feature type="domain" description="Glycosyl hydrolase family 13 catalytic" evidence="3">
    <location>
        <begin position="15"/>
        <end position="414"/>
    </location>
</feature>
<evidence type="ECO:0000259" key="3">
    <source>
        <dbReference type="SMART" id="SM00642"/>
    </source>
</evidence>
<dbReference type="InterPro" id="IPR032091">
    <property type="entry name" value="Malt_amylase-like_C"/>
</dbReference>
<dbReference type="PANTHER" id="PTHR10357:SF179">
    <property type="entry name" value="NEUTRAL AND BASIC AMINO ACID TRANSPORT PROTEIN RBAT"/>
    <property type="match status" value="1"/>
</dbReference>
<protein>
    <recommendedName>
        <fullName evidence="2">Alpha,alpha-phosphotrehalase</fullName>
        <ecNumber evidence="2">3.2.1.93</ecNumber>
    </recommendedName>
</protein>
<dbReference type="SMART" id="SM00642">
    <property type="entry name" value="Aamy"/>
    <property type="match status" value="1"/>
</dbReference>
<dbReference type="PANTHER" id="PTHR10357">
    <property type="entry name" value="ALPHA-AMYLASE FAMILY MEMBER"/>
    <property type="match status" value="1"/>
</dbReference>
<proteinExistence type="inferred from homology"/>
<dbReference type="CDD" id="cd11333">
    <property type="entry name" value="AmyAc_SI_OligoGlu_DGase"/>
    <property type="match status" value="1"/>
</dbReference>
<evidence type="ECO:0000313" key="5">
    <source>
        <dbReference type="Proteomes" id="UP001300348"/>
    </source>
</evidence>
<dbReference type="Proteomes" id="UP001300348">
    <property type="component" value="Chromosome"/>
</dbReference>
<dbReference type="Gene3D" id="2.60.40.1180">
    <property type="entry name" value="Golgi alpha-mannosidase II"/>
    <property type="match status" value="1"/>
</dbReference>
<dbReference type="GeneID" id="88853996"/>
<dbReference type="SUPFAM" id="SSF51445">
    <property type="entry name" value="(Trans)glycosidases"/>
    <property type="match status" value="1"/>
</dbReference>
<dbReference type="SUPFAM" id="SSF51011">
    <property type="entry name" value="Glycosyl hydrolase domain"/>
    <property type="match status" value="1"/>
</dbReference>
<dbReference type="EC" id="3.2.1.93" evidence="2"/>
<dbReference type="InterPro" id="IPR006047">
    <property type="entry name" value="GH13_cat_dom"/>
</dbReference>
<dbReference type="InterPro" id="IPR012769">
    <property type="entry name" value="Trehalose_TreC"/>
</dbReference>
<dbReference type="Gene3D" id="3.20.20.80">
    <property type="entry name" value="Glycosidases"/>
    <property type="match status" value="1"/>
</dbReference>
<dbReference type="InterPro" id="IPR017853">
    <property type="entry name" value="GH"/>
</dbReference>
<dbReference type="NCBIfam" id="NF008183">
    <property type="entry name" value="PRK10933.1"/>
    <property type="match status" value="1"/>
</dbReference>
<dbReference type="InterPro" id="IPR013780">
    <property type="entry name" value="Glyco_hydro_b"/>
</dbReference>
<keyword evidence="4" id="KW-0378">Hydrolase</keyword>
<dbReference type="GO" id="GO:0008788">
    <property type="term" value="F:alpha,alpha-phosphotrehalase activity"/>
    <property type="evidence" value="ECO:0007669"/>
    <property type="project" value="UniProtKB-EC"/>
</dbReference>
<dbReference type="Gene3D" id="3.90.400.10">
    <property type="entry name" value="Oligo-1,6-glucosidase, Domain 2"/>
    <property type="match status" value="1"/>
</dbReference>
<name>A0ABY9XI25_9GAMM</name>
<dbReference type="Pfam" id="PF16657">
    <property type="entry name" value="Malt_amylase_C"/>
    <property type="match status" value="1"/>
</dbReference>
<evidence type="ECO:0000256" key="2">
    <source>
        <dbReference type="NCBIfam" id="TIGR02403"/>
    </source>
</evidence>
<keyword evidence="5" id="KW-1185">Reference proteome</keyword>
<dbReference type="Pfam" id="PF00128">
    <property type="entry name" value="Alpha-amylase"/>
    <property type="match status" value="1"/>
</dbReference>
<dbReference type="InterPro" id="IPR045857">
    <property type="entry name" value="O16G_dom_2"/>
</dbReference>
<dbReference type="RefSeq" id="WP_189760315.1">
    <property type="nucleotide sequence ID" value="NZ_CAWPOC010000233.1"/>
</dbReference>
<sequence length="553" mass="64573">MTEQKPWWMDSVIYQIYPKSFQDSTGSGTGDINGITQRLDYLQRLGVEAIWITPIYPSPQVDNGYDVADYCAINPDYGCMEDFDNLVQNAHRRGIRIILDMVFNHTSTQHPWFQAAQDINSPYRQFYIWRDGSEDSLPNNWKSKFGGNAWQWHTESQQYYLHLFAVEQADLNWEHAPVRAELKNICEFWADRGVDGLRLDVINLVSKQQDYPNDDHGDGRRFYTDGPRIHEFLQEMSRDVFQPKGLMTVGEMSSTSLENCQRYAALDGTTLSMTFNFHHLKVDYPNGEKWTQAKPDYVELKKIFSTWQQGMHQKAWNALFWCNHDQPRIVSRFGDEHQYHKISAKMLAMVLHGMQGTPYIYQGEELGMTNPNFTRIEDYRDIESLNMYQERIEKGMQVEDILAILAQKSRDNSRTPMQWNDSANAGFTTGTPWIAPCSNYPKINAETVLQDEDSVFYCYHNLIKLRKQQPILTYGDYLDLLPEHPSLWCYLRRWQDQTLLVIANLSAETQHWSPEPALLSKEWQVLMSNYPSPATVDHEIKIKPYESIYLISK</sequence>
<reference evidence="4 5" key="1">
    <citation type="journal article" date="2023" name="Access Microbiol">
        <title>The genome of a steinernematid-associated Pseudomonas piscis bacterium encodes the biosynthesis of insect toxins.</title>
        <authorList>
            <person name="Awori R.M."/>
            <person name="Hendre P."/>
            <person name="Amugune N.O."/>
        </authorList>
    </citation>
    <scope>NUCLEOTIDE SEQUENCE [LARGE SCALE GENOMIC DNA]</scope>
    <source>
        <strain evidence="4 5">97</strain>
    </source>
</reference>
<dbReference type="EMBL" id="CP133647">
    <property type="protein sequence ID" value="WNH02268.1"/>
    <property type="molecule type" value="Genomic_DNA"/>
</dbReference>
<keyword evidence="4" id="KW-0326">Glycosidase</keyword>